<protein>
    <recommendedName>
        <fullName evidence="1">Pyridoxamine 5'-phosphate oxidase N-terminal domain-containing protein</fullName>
    </recommendedName>
</protein>
<gene>
    <name evidence="2" type="ORF">A3J46_04300</name>
</gene>
<sequence>MTSRNTDIVSDYLTANRLMTLGTSYEDRPWSATVFFAYAKNLNLYFYSSEKTKHCINIKKNPNVSVVINNDWRDKNGKIKGLQAIGKASRVSDKDYDKHYAIYHSRFKWSDEFQSDHRLYKIKLAEIWYINENLFGHFHRLKMR</sequence>
<evidence type="ECO:0000259" key="1">
    <source>
        <dbReference type="Pfam" id="PF01243"/>
    </source>
</evidence>
<dbReference type="SUPFAM" id="SSF50475">
    <property type="entry name" value="FMN-binding split barrel"/>
    <property type="match status" value="1"/>
</dbReference>
<dbReference type="Pfam" id="PF01243">
    <property type="entry name" value="PNPOx_N"/>
    <property type="match status" value="1"/>
</dbReference>
<proteinExistence type="predicted"/>
<evidence type="ECO:0000313" key="2">
    <source>
        <dbReference type="EMBL" id="OGN09687.1"/>
    </source>
</evidence>
<name>A0A1F8F965_9BACT</name>
<dbReference type="EMBL" id="MGJP01000029">
    <property type="protein sequence ID" value="OGN09687.1"/>
    <property type="molecule type" value="Genomic_DNA"/>
</dbReference>
<accession>A0A1F8F965</accession>
<dbReference type="InterPro" id="IPR012349">
    <property type="entry name" value="Split_barrel_FMN-bd"/>
</dbReference>
<dbReference type="InterPro" id="IPR011576">
    <property type="entry name" value="Pyridox_Oxase_N"/>
</dbReference>
<organism evidence="2 3">
    <name type="scientific">Candidatus Yanofskybacteria bacterium RIFCSPHIGHO2_02_FULL_41_11</name>
    <dbReference type="NCBI Taxonomy" id="1802675"/>
    <lineage>
        <taxon>Bacteria</taxon>
        <taxon>Candidatus Yanofskyibacteriota</taxon>
    </lineage>
</organism>
<evidence type="ECO:0000313" key="3">
    <source>
        <dbReference type="Proteomes" id="UP000177167"/>
    </source>
</evidence>
<dbReference type="Proteomes" id="UP000177167">
    <property type="component" value="Unassembled WGS sequence"/>
</dbReference>
<comment type="caution">
    <text evidence="2">The sequence shown here is derived from an EMBL/GenBank/DDBJ whole genome shotgun (WGS) entry which is preliminary data.</text>
</comment>
<feature type="domain" description="Pyridoxamine 5'-phosphate oxidase N-terminal" evidence="1">
    <location>
        <begin position="10"/>
        <end position="130"/>
    </location>
</feature>
<reference evidence="2 3" key="1">
    <citation type="journal article" date="2016" name="Nat. Commun.">
        <title>Thousands of microbial genomes shed light on interconnected biogeochemical processes in an aquifer system.</title>
        <authorList>
            <person name="Anantharaman K."/>
            <person name="Brown C.T."/>
            <person name="Hug L.A."/>
            <person name="Sharon I."/>
            <person name="Castelle C.J."/>
            <person name="Probst A.J."/>
            <person name="Thomas B.C."/>
            <person name="Singh A."/>
            <person name="Wilkins M.J."/>
            <person name="Karaoz U."/>
            <person name="Brodie E.L."/>
            <person name="Williams K.H."/>
            <person name="Hubbard S.S."/>
            <person name="Banfield J.F."/>
        </authorList>
    </citation>
    <scope>NUCLEOTIDE SEQUENCE [LARGE SCALE GENOMIC DNA]</scope>
</reference>
<dbReference type="AlphaFoldDB" id="A0A1F8F965"/>
<dbReference type="Gene3D" id="2.30.110.10">
    <property type="entry name" value="Electron Transport, Fmn-binding Protein, Chain A"/>
    <property type="match status" value="1"/>
</dbReference>